<organism evidence="8 9">
    <name type="scientific">Marasmius crinis-equi</name>
    <dbReference type="NCBI Taxonomy" id="585013"/>
    <lineage>
        <taxon>Eukaryota</taxon>
        <taxon>Fungi</taxon>
        <taxon>Dikarya</taxon>
        <taxon>Basidiomycota</taxon>
        <taxon>Agaricomycotina</taxon>
        <taxon>Agaricomycetes</taxon>
        <taxon>Agaricomycetidae</taxon>
        <taxon>Agaricales</taxon>
        <taxon>Marasmiineae</taxon>
        <taxon>Marasmiaceae</taxon>
        <taxon>Marasmius</taxon>
    </lineage>
</organism>
<evidence type="ECO:0000256" key="5">
    <source>
        <dbReference type="ARBA" id="ARBA00023136"/>
    </source>
</evidence>
<evidence type="ECO:0000313" key="8">
    <source>
        <dbReference type="EMBL" id="KAL0574132.1"/>
    </source>
</evidence>
<feature type="transmembrane region" description="Helical" evidence="7">
    <location>
        <begin position="369"/>
        <end position="391"/>
    </location>
</feature>
<feature type="transmembrane region" description="Helical" evidence="7">
    <location>
        <begin position="112"/>
        <end position="132"/>
    </location>
</feature>
<dbReference type="PANTHER" id="PTHR45649:SF6">
    <property type="entry name" value="GABA-SPECIFIC PERMEASE"/>
    <property type="match status" value="1"/>
</dbReference>
<dbReference type="PANTHER" id="PTHR45649">
    <property type="entry name" value="AMINO-ACID PERMEASE BAT1"/>
    <property type="match status" value="1"/>
</dbReference>
<sequence>MSQASLENSERAKDENLLAELGYKQEFKRDFNRFELFGLGFSIVGVLPSLATVLVYSIPYGGPVVMVWGWFVCSFFLAFIGMAMAELGSAAPTSGGVYYWTFKYSSERYRHFLCWIIGYINTITYISAFTAVEWGCAVQIMAAVSIGTDLAYIPTVYHIYGLFVALALLHASLCSLATKVIARLQVSFIIVNIAICFAVIIGLPTSVPPELKNDAAYAFKHFENLSSWPSGFAFVLGFLAPLWVVGGFDSTVHISEEARNANVAIPWAIMSSVVLSCNLGWALNIVMAFTMGKDLPNILSNPIGQPFATLTSSSRQIFAFSRDGALPFAKYLYYMSPSQGIPSRCVWFSVGIGILLGLIPLAGAAASGAIFVLGVIGQYVCNATVISARWLGPTKFEYGPFNLGFMSLPVSVVAVLFMVLMTVILCFPAEPEVTADTMNYAALVMGAVVLLASLYYFCPVVGGRHWFEGPAVTVDLKERGKDTTPQERSSITKEEAST</sequence>
<dbReference type="InterPro" id="IPR002293">
    <property type="entry name" value="AA/rel_permease1"/>
</dbReference>
<feature type="transmembrane region" description="Helical" evidence="7">
    <location>
        <begin position="186"/>
        <end position="207"/>
    </location>
</feature>
<protein>
    <recommendedName>
        <fullName evidence="10">APC amino acid permease</fullName>
    </recommendedName>
</protein>
<proteinExistence type="predicted"/>
<evidence type="ECO:0000313" key="9">
    <source>
        <dbReference type="Proteomes" id="UP001465976"/>
    </source>
</evidence>
<feature type="transmembrane region" description="Helical" evidence="7">
    <location>
        <begin position="267"/>
        <end position="289"/>
    </location>
</feature>
<evidence type="ECO:0008006" key="10">
    <source>
        <dbReference type="Google" id="ProtNLM"/>
    </source>
</evidence>
<dbReference type="Pfam" id="PF13520">
    <property type="entry name" value="AA_permease_2"/>
    <property type="match status" value="2"/>
</dbReference>
<comment type="subcellular location">
    <subcellularLocation>
        <location evidence="1">Membrane</location>
        <topology evidence="1">Multi-pass membrane protein</topology>
    </subcellularLocation>
</comment>
<feature type="transmembrane region" description="Helical" evidence="7">
    <location>
        <begin position="227"/>
        <end position="246"/>
    </location>
</feature>
<keyword evidence="5 7" id="KW-0472">Membrane</keyword>
<keyword evidence="3 7" id="KW-0812">Transmembrane</keyword>
<evidence type="ECO:0000256" key="6">
    <source>
        <dbReference type="SAM" id="MobiDB-lite"/>
    </source>
</evidence>
<accession>A0ABR3FFK8</accession>
<evidence type="ECO:0000256" key="1">
    <source>
        <dbReference type="ARBA" id="ARBA00004141"/>
    </source>
</evidence>
<gene>
    <name evidence="8" type="ORF">V5O48_007821</name>
</gene>
<comment type="caution">
    <text evidence="8">The sequence shown here is derived from an EMBL/GenBank/DDBJ whole genome shotgun (WGS) entry which is preliminary data.</text>
</comment>
<feature type="transmembrane region" description="Helical" evidence="7">
    <location>
        <begin position="439"/>
        <end position="457"/>
    </location>
</feature>
<evidence type="ECO:0000256" key="2">
    <source>
        <dbReference type="ARBA" id="ARBA00022448"/>
    </source>
</evidence>
<feature type="transmembrane region" description="Helical" evidence="7">
    <location>
        <begin position="34"/>
        <end position="56"/>
    </location>
</feature>
<dbReference type="Proteomes" id="UP001465976">
    <property type="component" value="Unassembled WGS sequence"/>
</dbReference>
<feature type="transmembrane region" description="Helical" evidence="7">
    <location>
        <begin position="403"/>
        <end position="427"/>
    </location>
</feature>
<feature type="transmembrane region" description="Helical" evidence="7">
    <location>
        <begin position="341"/>
        <end position="362"/>
    </location>
</feature>
<name>A0ABR3FFK8_9AGAR</name>
<dbReference type="PIRSF" id="PIRSF006060">
    <property type="entry name" value="AA_transporter"/>
    <property type="match status" value="1"/>
</dbReference>
<keyword evidence="2" id="KW-0813">Transport</keyword>
<feature type="region of interest" description="Disordered" evidence="6">
    <location>
        <begin position="478"/>
        <end position="498"/>
    </location>
</feature>
<keyword evidence="4 7" id="KW-1133">Transmembrane helix</keyword>
<evidence type="ECO:0000256" key="7">
    <source>
        <dbReference type="SAM" id="Phobius"/>
    </source>
</evidence>
<reference evidence="8 9" key="1">
    <citation type="submission" date="2024-02" db="EMBL/GenBank/DDBJ databases">
        <title>A draft genome for the cacao thread blight pathogen Marasmius crinis-equi.</title>
        <authorList>
            <person name="Cohen S.P."/>
            <person name="Baruah I.K."/>
            <person name="Amoako-Attah I."/>
            <person name="Bukari Y."/>
            <person name="Meinhardt L.W."/>
            <person name="Bailey B.A."/>
        </authorList>
    </citation>
    <scope>NUCLEOTIDE SEQUENCE [LARGE SCALE GENOMIC DNA]</scope>
    <source>
        <strain evidence="8 9">GH-76</strain>
    </source>
</reference>
<keyword evidence="9" id="KW-1185">Reference proteome</keyword>
<evidence type="ECO:0000256" key="4">
    <source>
        <dbReference type="ARBA" id="ARBA00022989"/>
    </source>
</evidence>
<dbReference type="Gene3D" id="1.20.1740.10">
    <property type="entry name" value="Amino acid/polyamine transporter I"/>
    <property type="match status" value="1"/>
</dbReference>
<evidence type="ECO:0000256" key="3">
    <source>
        <dbReference type="ARBA" id="ARBA00022692"/>
    </source>
</evidence>
<dbReference type="EMBL" id="JBAHYK010000427">
    <property type="protein sequence ID" value="KAL0574132.1"/>
    <property type="molecule type" value="Genomic_DNA"/>
</dbReference>
<feature type="transmembrane region" description="Helical" evidence="7">
    <location>
        <begin position="152"/>
        <end position="174"/>
    </location>
</feature>
<feature type="transmembrane region" description="Helical" evidence="7">
    <location>
        <begin position="68"/>
        <end position="91"/>
    </location>
</feature>